<evidence type="ECO:0000256" key="2">
    <source>
        <dbReference type="ARBA" id="ARBA00013147"/>
    </source>
</evidence>
<dbReference type="CDD" id="cd13631">
    <property type="entry name" value="PBP2_Ct-PDT_like"/>
    <property type="match status" value="1"/>
</dbReference>
<evidence type="ECO:0000313" key="11">
    <source>
        <dbReference type="Proteomes" id="UP001652564"/>
    </source>
</evidence>
<keyword evidence="11" id="KW-1185">Reference proteome</keyword>
<evidence type="ECO:0000256" key="1">
    <source>
        <dbReference type="ARBA" id="ARBA00004741"/>
    </source>
</evidence>
<dbReference type="PANTHER" id="PTHR21022:SF19">
    <property type="entry name" value="PREPHENATE DEHYDRATASE-RELATED"/>
    <property type="match status" value="1"/>
</dbReference>
<dbReference type="PANTHER" id="PTHR21022">
    <property type="entry name" value="PREPHENATE DEHYDRATASE P PROTEIN"/>
    <property type="match status" value="1"/>
</dbReference>
<gene>
    <name evidence="10" type="ORF">OEZ71_07960</name>
</gene>
<evidence type="ECO:0000256" key="5">
    <source>
        <dbReference type="ARBA" id="ARBA00023222"/>
    </source>
</evidence>
<feature type="domain" description="ACT" evidence="9">
    <location>
        <begin position="194"/>
        <end position="271"/>
    </location>
</feature>
<protein>
    <recommendedName>
        <fullName evidence="2">prephenate dehydratase</fullName>
        <ecNumber evidence="2">4.2.1.51</ecNumber>
    </recommendedName>
</protein>
<evidence type="ECO:0000259" key="9">
    <source>
        <dbReference type="PROSITE" id="PS51671"/>
    </source>
</evidence>
<evidence type="ECO:0000256" key="6">
    <source>
        <dbReference type="ARBA" id="ARBA00023239"/>
    </source>
</evidence>
<dbReference type="InterPro" id="IPR018528">
    <property type="entry name" value="Preph_deHydtase_CS"/>
</dbReference>
<evidence type="ECO:0000313" key="10">
    <source>
        <dbReference type="EMBL" id="MCV2872230.1"/>
    </source>
</evidence>
<dbReference type="PROSITE" id="PS51171">
    <property type="entry name" value="PREPHENATE_DEHYDR_3"/>
    <property type="match status" value="1"/>
</dbReference>
<dbReference type="SUPFAM" id="SSF53850">
    <property type="entry name" value="Periplasmic binding protein-like II"/>
    <property type="match status" value="1"/>
</dbReference>
<dbReference type="Pfam" id="PF00800">
    <property type="entry name" value="PDT"/>
    <property type="match status" value="1"/>
</dbReference>
<dbReference type="SUPFAM" id="SSF55021">
    <property type="entry name" value="ACT-like"/>
    <property type="match status" value="1"/>
</dbReference>
<feature type="domain" description="Prephenate dehydratase" evidence="8">
    <location>
        <begin position="4"/>
        <end position="179"/>
    </location>
</feature>
<evidence type="ECO:0000256" key="3">
    <source>
        <dbReference type="ARBA" id="ARBA00022605"/>
    </source>
</evidence>
<comment type="caution">
    <text evidence="10">The sequence shown here is derived from an EMBL/GenBank/DDBJ whole genome shotgun (WGS) entry which is preliminary data.</text>
</comment>
<evidence type="ECO:0000256" key="7">
    <source>
        <dbReference type="ARBA" id="ARBA00047848"/>
    </source>
</evidence>
<dbReference type="EMBL" id="JAOWKZ010000002">
    <property type="protein sequence ID" value="MCV2872230.1"/>
    <property type="molecule type" value="Genomic_DNA"/>
</dbReference>
<dbReference type="GO" id="GO:0004664">
    <property type="term" value="F:prephenate dehydratase activity"/>
    <property type="evidence" value="ECO:0007669"/>
    <property type="project" value="UniProtKB-EC"/>
</dbReference>
<dbReference type="InterPro" id="IPR001086">
    <property type="entry name" value="Preph_deHydtase"/>
</dbReference>
<dbReference type="CDD" id="cd04905">
    <property type="entry name" value="ACT_CM-PDT"/>
    <property type="match status" value="1"/>
</dbReference>
<dbReference type="RefSeq" id="WP_263739417.1">
    <property type="nucleotide sequence ID" value="NZ_JAOWKZ010000002.1"/>
</dbReference>
<proteinExistence type="predicted"/>
<sequence length="277" mass="30688">MTGRIAFQGEPGAYSHQACREAYPDMEPLPCRTFEDAIHAVRKGDAELAMLPVENSTYGRVADIHRLLPESGLHIVDEAFVRVHINVLGVKGAKLSDIKEAYSHLVLLPQCEAFLREHGIQGRISSDNARAARDVAERGDRSVAALASELAGEIYGLDVLARHIEDAEHNTTRFLVMARQPDLKRRGDHGMMTTFVFRVRNIPAALYKAMGGFATNGVNMTKLESYMVDGVFSATQFYADIEGHPDDANVRRALEELDYFTSTMTLLGVYPADPSRH</sequence>
<keyword evidence="6 10" id="KW-0456">Lyase</keyword>
<dbReference type="InterPro" id="IPR045865">
    <property type="entry name" value="ACT-like_dom_sf"/>
</dbReference>
<dbReference type="PROSITE" id="PS00857">
    <property type="entry name" value="PREPHENATE_DEHYDR_1"/>
    <property type="match status" value="1"/>
</dbReference>
<name>A0ABT2ZMI2_9RHOB</name>
<evidence type="ECO:0000256" key="4">
    <source>
        <dbReference type="ARBA" id="ARBA00023141"/>
    </source>
</evidence>
<accession>A0ABT2ZMI2</accession>
<organism evidence="10 11">
    <name type="scientific">Albidovulum litorale</name>
    <dbReference type="NCBI Taxonomy" id="2984134"/>
    <lineage>
        <taxon>Bacteria</taxon>
        <taxon>Pseudomonadati</taxon>
        <taxon>Pseudomonadota</taxon>
        <taxon>Alphaproteobacteria</taxon>
        <taxon>Rhodobacterales</taxon>
        <taxon>Paracoccaceae</taxon>
        <taxon>Albidovulum</taxon>
    </lineage>
</organism>
<keyword evidence="5" id="KW-0584">Phenylalanine biosynthesis</keyword>
<dbReference type="Gene3D" id="3.30.70.260">
    <property type="match status" value="1"/>
</dbReference>
<keyword evidence="4" id="KW-0057">Aromatic amino acid biosynthesis</keyword>
<dbReference type="Proteomes" id="UP001652564">
    <property type="component" value="Unassembled WGS sequence"/>
</dbReference>
<dbReference type="EC" id="4.2.1.51" evidence="2"/>
<reference evidence="10 11" key="1">
    <citation type="submission" date="2022-10" db="EMBL/GenBank/DDBJ databases">
        <title>Defluviimonas sp. nov., isolated from ocean surface sediments.</title>
        <authorList>
            <person name="He W."/>
            <person name="Wang L."/>
            <person name="Zhang D.-F."/>
        </authorList>
    </citation>
    <scope>NUCLEOTIDE SEQUENCE [LARGE SCALE GENOMIC DNA]</scope>
    <source>
        <strain evidence="10 11">WL0050</strain>
    </source>
</reference>
<comment type="pathway">
    <text evidence="1">Amino-acid biosynthesis; L-phenylalanine biosynthesis; phenylpyruvate from prephenate: step 1/1.</text>
</comment>
<dbReference type="PROSITE" id="PS51671">
    <property type="entry name" value="ACT"/>
    <property type="match status" value="1"/>
</dbReference>
<dbReference type="NCBIfam" id="NF008866">
    <property type="entry name" value="PRK11899.1"/>
    <property type="match status" value="1"/>
</dbReference>
<dbReference type="InterPro" id="IPR002912">
    <property type="entry name" value="ACT_dom"/>
</dbReference>
<keyword evidence="3" id="KW-0028">Amino-acid biosynthesis</keyword>
<dbReference type="Gene3D" id="3.40.190.10">
    <property type="entry name" value="Periplasmic binding protein-like II"/>
    <property type="match status" value="2"/>
</dbReference>
<comment type="catalytic activity">
    <reaction evidence="7">
        <text>prephenate + H(+) = 3-phenylpyruvate + CO2 + H2O</text>
        <dbReference type="Rhea" id="RHEA:21648"/>
        <dbReference type="ChEBI" id="CHEBI:15377"/>
        <dbReference type="ChEBI" id="CHEBI:15378"/>
        <dbReference type="ChEBI" id="CHEBI:16526"/>
        <dbReference type="ChEBI" id="CHEBI:18005"/>
        <dbReference type="ChEBI" id="CHEBI:29934"/>
        <dbReference type="EC" id="4.2.1.51"/>
    </reaction>
</comment>
<evidence type="ECO:0000259" key="8">
    <source>
        <dbReference type="PROSITE" id="PS51171"/>
    </source>
</evidence>